<name>H2DE48_9CAUD</name>
<gene>
    <name evidence="1" type="ORF">PEp14_00018</name>
</gene>
<organism evidence="1 2">
    <name type="scientific">Erwinia phage PEp14</name>
    <dbReference type="NCBI Taxonomy" id="1131315"/>
    <lineage>
        <taxon>Viruses</taxon>
        <taxon>Duplodnaviria</taxon>
        <taxon>Heunggongvirae</taxon>
        <taxon>Uroviricota</taxon>
        <taxon>Caudoviricetes</taxon>
        <taxon>Pavtokvirus</taxon>
        <taxon>Pavtokvirus PEp14</taxon>
    </lineage>
</organism>
<reference evidence="1 2" key="1">
    <citation type="submission" date="2011-08" db="EMBL/GenBank/DDBJ databases">
        <authorList>
            <person name="Kim I.-G."/>
            <person name="Rhim S.-L."/>
        </authorList>
    </citation>
    <scope>NUCLEOTIDE SEQUENCE [LARGE SCALE GENOMIC DNA]</scope>
</reference>
<dbReference type="EMBL" id="JN585957">
    <property type="protein sequence ID" value="AEY69607.1"/>
    <property type="molecule type" value="Genomic_DNA"/>
</dbReference>
<dbReference type="RefSeq" id="YP_005098422.1">
    <property type="nucleotide sequence ID" value="NC_016767.1"/>
</dbReference>
<proteinExistence type="predicted"/>
<accession>H2DE48</accession>
<sequence length="98" mass="9835">MAAATTVTVAAIDDIPANNLQVVLGQIYGKAQYAANTVGQVQGQAQWAADTAGAAAGTAQYAADGVGFLDYQLRQVAAEVGIDIPPLETAGQSAQAAE</sequence>
<dbReference type="GeneID" id="11605327"/>
<evidence type="ECO:0000313" key="2">
    <source>
        <dbReference type="Proteomes" id="UP000007323"/>
    </source>
</evidence>
<dbReference type="KEGG" id="vg:11605327"/>
<keyword evidence="2" id="KW-1185">Reference proteome</keyword>
<dbReference type="Proteomes" id="UP000007323">
    <property type="component" value="Segment"/>
</dbReference>
<evidence type="ECO:0000313" key="1">
    <source>
        <dbReference type="EMBL" id="AEY69607.1"/>
    </source>
</evidence>
<protein>
    <submittedName>
        <fullName evidence="1">Uncharacterized protein</fullName>
    </submittedName>
</protein>